<name>A0A927MJY7_9BACL</name>
<dbReference type="EC" id="1.14.13.149" evidence="1"/>
<dbReference type="Proteomes" id="UP000658225">
    <property type="component" value="Unassembled WGS sequence"/>
</dbReference>
<dbReference type="GO" id="GO:0097266">
    <property type="term" value="F:phenylacetyl-CoA 1,2-epoxidase activity"/>
    <property type="evidence" value="ECO:0007669"/>
    <property type="project" value="UniProtKB-EC"/>
</dbReference>
<dbReference type="InterPro" id="IPR012347">
    <property type="entry name" value="Ferritin-like"/>
</dbReference>
<dbReference type="NCBIfam" id="TIGR02158">
    <property type="entry name" value="PA_CoA_Oxy3"/>
    <property type="match status" value="1"/>
</dbReference>
<dbReference type="AlphaFoldDB" id="A0A927MJY7"/>
<dbReference type="InterPro" id="IPR052703">
    <property type="entry name" value="Aromatic_CoA_ox/epox"/>
</dbReference>
<comment type="caution">
    <text evidence="1">The sequence shown here is derived from an EMBL/GenBank/DDBJ whole genome shotgun (WGS) entry which is preliminary data.</text>
</comment>
<dbReference type="SUPFAM" id="SSF47240">
    <property type="entry name" value="Ferritin-like"/>
    <property type="match status" value="1"/>
</dbReference>
<dbReference type="InterPro" id="IPR009078">
    <property type="entry name" value="Ferritin-like_SF"/>
</dbReference>
<evidence type="ECO:0000313" key="1">
    <source>
        <dbReference type="EMBL" id="MBE1555313.1"/>
    </source>
</evidence>
<dbReference type="GO" id="GO:0010124">
    <property type="term" value="P:phenylacetate catabolic process"/>
    <property type="evidence" value="ECO:0007669"/>
    <property type="project" value="InterPro"/>
</dbReference>
<dbReference type="GO" id="GO:0005829">
    <property type="term" value="C:cytosol"/>
    <property type="evidence" value="ECO:0007669"/>
    <property type="project" value="TreeGrafter"/>
</dbReference>
<dbReference type="PIRSF" id="PIRSF037834">
    <property type="entry name" value="PA_CoA_Oase3"/>
    <property type="match status" value="1"/>
</dbReference>
<dbReference type="RefSeq" id="WP_192599046.1">
    <property type="nucleotide sequence ID" value="NZ_JADBEL010000012.1"/>
</dbReference>
<gene>
    <name evidence="1" type="ORF">H4683_002418</name>
</gene>
<dbReference type="PANTHER" id="PTHR30458">
    <property type="entry name" value="PHENYLACETIC ACID DEGRADATION PROTEIN PAA"/>
    <property type="match status" value="1"/>
</dbReference>
<dbReference type="Pfam" id="PF05138">
    <property type="entry name" value="PaaA_PaaC"/>
    <property type="match status" value="1"/>
</dbReference>
<protein>
    <submittedName>
        <fullName evidence="1">Ring-1,2-phenylacetyl-CoA epoxidase subunit PaaC</fullName>
        <ecNumber evidence="1">1.14.13.149</ecNumber>
    </submittedName>
</protein>
<keyword evidence="2" id="KW-1185">Reference proteome</keyword>
<dbReference type="InterPro" id="IPR011882">
    <property type="entry name" value="PaaC"/>
</dbReference>
<dbReference type="EMBL" id="JADBEL010000012">
    <property type="protein sequence ID" value="MBE1555313.1"/>
    <property type="molecule type" value="Genomic_DNA"/>
</dbReference>
<accession>A0A927MJY7</accession>
<sequence length="270" mass="31069">MSNTEKVLSVEEREAVKALLFQLADDDFLFSYRASEWLGLAPHIEEDVASSSITQDTMGHSAMYYMLLENLGAGKADDLAHLRPAEERRNSVLTERVNGEGYYMDTPQYDWAYTVVRSYFYTQAKKVKIDSLRNSSYEPLAEVAIKVNMEIYYHLMHWRVWFEQLLSSTEDAKVRMTDAIKLVMADFGDVFSYGDQKEAIERFDIIATEEDLEENWILAITPMFEKLGNDLPVVPKNAERNGRNGEHTRDLVEAIATLSEVYRMDLSASW</sequence>
<proteinExistence type="predicted"/>
<reference evidence="1" key="1">
    <citation type="submission" date="2020-10" db="EMBL/GenBank/DDBJ databases">
        <title>Genomic Encyclopedia of Type Strains, Phase IV (KMG-IV): sequencing the most valuable type-strain genomes for metagenomic binning, comparative biology and taxonomic classification.</title>
        <authorList>
            <person name="Goeker M."/>
        </authorList>
    </citation>
    <scope>NUCLEOTIDE SEQUENCE</scope>
    <source>
        <strain evidence="1">DSM 13886</strain>
    </source>
</reference>
<keyword evidence="1" id="KW-0560">Oxidoreductase</keyword>
<evidence type="ECO:0000313" key="2">
    <source>
        <dbReference type="Proteomes" id="UP000658225"/>
    </source>
</evidence>
<dbReference type="Gene3D" id="1.20.1260.10">
    <property type="match status" value="1"/>
</dbReference>
<dbReference type="InterPro" id="IPR007814">
    <property type="entry name" value="PaaA_PaaC"/>
</dbReference>
<dbReference type="PANTHER" id="PTHR30458:SF0">
    <property type="entry name" value="1,2-PHENYLACETYL-COA EPOXIDASE, SUBUNIT C"/>
    <property type="match status" value="1"/>
</dbReference>
<organism evidence="1 2">
    <name type="scientific">Sporosarcina limicola</name>
    <dbReference type="NCBI Taxonomy" id="34101"/>
    <lineage>
        <taxon>Bacteria</taxon>
        <taxon>Bacillati</taxon>
        <taxon>Bacillota</taxon>
        <taxon>Bacilli</taxon>
        <taxon>Bacillales</taxon>
        <taxon>Caryophanaceae</taxon>
        <taxon>Sporosarcina</taxon>
    </lineage>
</organism>